<dbReference type="Proteomes" id="UP001204746">
    <property type="component" value="Unassembled WGS sequence"/>
</dbReference>
<evidence type="ECO:0008006" key="4">
    <source>
        <dbReference type="Google" id="ProtNLM"/>
    </source>
</evidence>
<organism evidence="2 3">
    <name type="scientific">Streptomyces rugosispiralis</name>
    <dbReference type="NCBI Taxonomy" id="2967341"/>
    <lineage>
        <taxon>Bacteria</taxon>
        <taxon>Bacillati</taxon>
        <taxon>Actinomycetota</taxon>
        <taxon>Actinomycetes</taxon>
        <taxon>Kitasatosporales</taxon>
        <taxon>Streptomycetaceae</taxon>
        <taxon>Streptomyces</taxon>
    </lineage>
</organism>
<comment type="caution">
    <text evidence="2">The sequence shown here is derived from an EMBL/GenBank/DDBJ whole genome shotgun (WGS) entry which is preliminary data.</text>
</comment>
<reference evidence="2 3" key="1">
    <citation type="submission" date="2022-07" db="EMBL/GenBank/DDBJ databases">
        <authorList>
            <person name="Phongsopitanun W."/>
            <person name="Tanasupawat S."/>
        </authorList>
    </citation>
    <scope>NUCLEOTIDE SEQUENCE [LARGE SCALE GENOMIC DNA]</scope>
    <source>
        <strain evidence="2 3">RCU-064</strain>
    </source>
</reference>
<evidence type="ECO:0000313" key="2">
    <source>
        <dbReference type="EMBL" id="MCQ8192616.1"/>
    </source>
</evidence>
<evidence type="ECO:0000256" key="1">
    <source>
        <dbReference type="SAM" id="MobiDB-lite"/>
    </source>
</evidence>
<gene>
    <name evidence="2" type="ORF">NP777_30955</name>
</gene>
<keyword evidence="3" id="KW-1185">Reference proteome</keyword>
<proteinExistence type="predicted"/>
<protein>
    <recommendedName>
        <fullName evidence="4">Integrase</fullName>
    </recommendedName>
</protein>
<accession>A0ABT1V7V6</accession>
<sequence>MIQPILRSTTQRLLTTWKPRIGGTSLTHDGLHQETPWRTVVHLRDLLMDSGVLPRVNRQLMLYQRWLTERLATIENPEHRRHHQHFAIWHQMRRLRSKAEKVPLGRYQTSQTKRETHTSSPAGTCRTPAAEAHSGSSLAAGPVSR</sequence>
<name>A0ABT1V7V6_9ACTN</name>
<dbReference type="EMBL" id="JANIAA010000027">
    <property type="protein sequence ID" value="MCQ8192616.1"/>
    <property type="molecule type" value="Genomic_DNA"/>
</dbReference>
<feature type="region of interest" description="Disordered" evidence="1">
    <location>
        <begin position="100"/>
        <end position="145"/>
    </location>
</feature>
<evidence type="ECO:0000313" key="3">
    <source>
        <dbReference type="Proteomes" id="UP001204746"/>
    </source>
</evidence>
<dbReference type="RefSeq" id="WP_256653568.1">
    <property type="nucleotide sequence ID" value="NZ_JANIAA010000027.1"/>
</dbReference>